<evidence type="ECO:0000313" key="4">
    <source>
        <dbReference type="Proteomes" id="UP000244928"/>
    </source>
</evidence>
<feature type="domain" description="Pyruvate phosphate dikinase AMP/ATP-binding" evidence="2">
    <location>
        <begin position="212"/>
        <end position="262"/>
    </location>
</feature>
<proteinExistence type="predicted"/>
<feature type="domain" description="Pyruvate phosphate dikinase AMP/ATP-binding" evidence="2">
    <location>
        <begin position="77"/>
        <end position="201"/>
    </location>
</feature>
<dbReference type="KEGG" id="dlu:A6035_12555"/>
<sequence>MKTVELQQVTDDRYGGKAAGLAELIRLGLDVPPGFVIVDAGADLVVVDTGPTATTVPAAPTAPASPAVGWFHRMADAGATPVAVRSSAVGEDGAAQSFAGQYDTVLGVDSAEALADAVRTCVASAASRRAAAYRGETRSPAPMHLVVQQMVDARAAGVVFTADPTTARRDLMVIDAVAGLGDSLVDGTASPDHVVLDPAGRIAVREVGGGPVVTEAEIAAIRAGALRAERHWGRPMDLEWAIDRAGRLWWLQARPVTTLPADLGDKDSTLAGADHVYTRCNIGEMMPGAFCPLTESVSGYAIDHAMQMVQVVARAQPAYERSWLQVGYFSGHMFLNLTEGTALSSGLLGNSLEQFSTSICGRVVDELVPKPPQPFLRRLGNTVRLSTFALTAGPAVRRLGEQISGWGIPRGSDPLQVWRQLEAGVDLYCAVTLTHVRSSSRAAVAANVLESTVVRRAVAAGGSEDDGRAEASRLMAGADDVESAVMLAELESVVRALAADEPATDRFLAADPGAAVAAVLASADTWGVALRRFLARHGHRGYRELCMRDASWADDPEGLGAIMQAMVRSTLARGGQISAVAATAATAATSATAAGPEPGSRAIRVLARLARGGARGREETKSKMALMAHALKRGYRHLGEVLAADGRLPDADLVFFFDRPELACVLGDSDLVTGGLGLGELGAGAGRGSGSGLDGGSDRAGAAGAATVAALISRAEQRREALAYQDALEFPDVSVGRPVPLIARPPREAAGGEIVGRPASRGTVEGVVRVARSIVDAREVRPGEVLVAPVTDVGWTPYFTVIAALVTDIGSPVSHGAVVAREYGLPCVVNTIVATQTLRTGDRVHVDGDRGVVTRLEG</sequence>
<dbReference type="InterPro" id="IPR002192">
    <property type="entry name" value="PPDK_AMP/ATP-bd"/>
</dbReference>
<gene>
    <name evidence="3" type="ORF">A6035_12555</name>
</gene>
<keyword evidence="4" id="KW-1185">Reference proteome</keyword>
<dbReference type="PANTHER" id="PTHR43615">
    <property type="entry name" value="PHOSPHOENOLPYRUVATE SYNTHASE-RELATED"/>
    <property type="match status" value="1"/>
</dbReference>
<dbReference type="SUPFAM" id="SSF56059">
    <property type="entry name" value="Glutathione synthetase ATP-binding domain-like"/>
    <property type="match status" value="1"/>
</dbReference>
<dbReference type="GO" id="GO:0016301">
    <property type="term" value="F:kinase activity"/>
    <property type="evidence" value="ECO:0007669"/>
    <property type="project" value="UniProtKB-KW"/>
</dbReference>
<dbReference type="GO" id="GO:0005524">
    <property type="term" value="F:ATP binding"/>
    <property type="evidence" value="ECO:0007669"/>
    <property type="project" value="InterPro"/>
</dbReference>
<dbReference type="Proteomes" id="UP000244928">
    <property type="component" value="Chromosome"/>
</dbReference>
<accession>A0A2S1R986</accession>
<evidence type="ECO:0000259" key="2">
    <source>
        <dbReference type="Pfam" id="PF01326"/>
    </source>
</evidence>
<organism evidence="3 4">
    <name type="scientific">Dietzia lutea</name>
    <dbReference type="NCBI Taxonomy" id="546160"/>
    <lineage>
        <taxon>Bacteria</taxon>
        <taxon>Bacillati</taxon>
        <taxon>Actinomycetota</taxon>
        <taxon>Actinomycetes</taxon>
        <taxon>Mycobacteriales</taxon>
        <taxon>Dietziaceae</taxon>
        <taxon>Dietzia</taxon>
    </lineage>
</organism>
<dbReference type="InterPro" id="IPR013815">
    <property type="entry name" value="ATP_grasp_subdomain_1"/>
</dbReference>
<dbReference type="Gene3D" id="3.50.30.10">
    <property type="entry name" value="Phosphohistidine domain"/>
    <property type="match status" value="1"/>
</dbReference>
<dbReference type="InterPro" id="IPR051549">
    <property type="entry name" value="PEP_Utilizing_Enz"/>
</dbReference>
<keyword evidence="3" id="KW-0808">Transferase</keyword>
<dbReference type="PANTHER" id="PTHR43615:SF1">
    <property type="entry name" value="PPDK_N DOMAIN-CONTAINING PROTEIN"/>
    <property type="match status" value="1"/>
</dbReference>
<dbReference type="InterPro" id="IPR008279">
    <property type="entry name" value="PEP-util_enz_mobile_dom"/>
</dbReference>
<dbReference type="InterPro" id="IPR036637">
    <property type="entry name" value="Phosphohistidine_dom_sf"/>
</dbReference>
<dbReference type="Pfam" id="PF00391">
    <property type="entry name" value="PEP-utilizers"/>
    <property type="match status" value="1"/>
</dbReference>
<dbReference type="Pfam" id="PF01326">
    <property type="entry name" value="PPDK_N"/>
    <property type="match status" value="2"/>
</dbReference>
<keyword evidence="3" id="KW-0418">Kinase</keyword>
<protein>
    <submittedName>
        <fullName evidence="3">Pyruvate, water dikinase</fullName>
    </submittedName>
</protein>
<dbReference type="EMBL" id="CP015449">
    <property type="protein sequence ID" value="AWH92858.1"/>
    <property type="molecule type" value="Genomic_DNA"/>
</dbReference>
<evidence type="ECO:0000259" key="1">
    <source>
        <dbReference type="Pfam" id="PF00391"/>
    </source>
</evidence>
<evidence type="ECO:0000313" key="3">
    <source>
        <dbReference type="EMBL" id="AWH92858.1"/>
    </source>
</evidence>
<dbReference type="Gene3D" id="3.30.1490.20">
    <property type="entry name" value="ATP-grasp fold, A domain"/>
    <property type="match status" value="2"/>
</dbReference>
<dbReference type="RefSeq" id="WP_244192436.1">
    <property type="nucleotide sequence ID" value="NZ_CP015449.1"/>
</dbReference>
<reference evidence="3 4" key="1">
    <citation type="submission" date="2016-04" db="EMBL/GenBank/DDBJ databases">
        <title>Complete genome sequence of Dietzia lutea YIM 80766T, a strain isolated from desert soil in Egypt.</title>
        <authorList>
            <person name="Zhao J."/>
            <person name="Hu B."/>
            <person name="Geng S."/>
            <person name="Nie Y."/>
            <person name="Tang Y."/>
        </authorList>
    </citation>
    <scope>NUCLEOTIDE SEQUENCE [LARGE SCALE GENOMIC DNA]</scope>
    <source>
        <strain evidence="3 4">YIM 80766</strain>
    </source>
</reference>
<dbReference type="AlphaFoldDB" id="A0A2S1R986"/>
<feature type="domain" description="PEP-utilising enzyme mobile" evidence="1">
    <location>
        <begin position="781"/>
        <end position="851"/>
    </location>
</feature>
<keyword evidence="3" id="KW-0670">Pyruvate</keyword>
<dbReference type="SUPFAM" id="SSF52009">
    <property type="entry name" value="Phosphohistidine domain"/>
    <property type="match status" value="1"/>
</dbReference>
<name>A0A2S1R986_9ACTN</name>
<dbReference type="Gene3D" id="3.30.470.20">
    <property type="entry name" value="ATP-grasp fold, B domain"/>
    <property type="match status" value="2"/>
</dbReference>